<proteinExistence type="predicted"/>
<dbReference type="HOGENOM" id="CLU_033863_9_3_2"/>
<dbReference type="InterPro" id="IPR000620">
    <property type="entry name" value="EamA_dom"/>
</dbReference>
<evidence type="ECO:0000313" key="3">
    <source>
        <dbReference type="EMBL" id="ABR53918.1"/>
    </source>
</evidence>
<dbReference type="Pfam" id="PF00892">
    <property type="entry name" value="EamA"/>
    <property type="match status" value="2"/>
</dbReference>
<dbReference type="GeneID" id="5325957"/>
<feature type="transmembrane region" description="Helical" evidence="1">
    <location>
        <begin position="92"/>
        <end position="113"/>
    </location>
</feature>
<keyword evidence="1" id="KW-0472">Membrane</keyword>
<dbReference type="GO" id="GO:0016020">
    <property type="term" value="C:membrane"/>
    <property type="evidence" value="ECO:0007669"/>
    <property type="project" value="InterPro"/>
</dbReference>
<name>A6UN46_METVS</name>
<evidence type="ECO:0000256" key="1">
    <source>
        <dbReference type="SAM" id="Phobius"/>
    </source>
</evidence>
<dbReference type="EMBL" id="CP000742">
    <property type="protein sequence ID" value="ABR53918.1"/>
    <property type="molecule type" value="Genomic_DNA"/>
</dbReference>
<feature type="domain" description="EamA" evidence="2">
    <location>
        <begin position="149"/>
        <end position="284"/>
    </location>
</feature>
<keyword evidence="1" id="KW-1133">Transmembrane helix</keyword>
<dbReference type="SUPFAM" id="SSF103481">
    <property type="entry name" value="Multidrug resistance efflux transporter EmrE"/>
    <property type="match status" value="2"/>
</dbReference>
<dbReference type="PANTHER" id="PTHR22911">
    <property type="entry name" value="ACYL-MALONYL CONDENSING ENZYME-RELATED"/>
    <property type="match status" value="1"/>
</dbReference>
<dbReference type="eggNOG" id="arCOG00271">
    <property type="taxonomic scope" value="Archaea"/>
</dbReference>
<sequence length="288" mass="32085">MSKVKGIMYTLISSILFGIMPFLTKYAYLGGANAVTTLLLRFLIAAVAIYFILNIKNINLRIDRNIFLEILVYGAFLYALNTIWLYESYNYIPTGIATTLHFTYPVFVMLAMITVFKEKIGTNKVISMVFLFFGLYSLVGMNWTNLDFLGIIFSAGSGLIYAGYIVSAEKCSFSKLDPYVTIFYLSLLSAIFLFIYGFSTNSLTFKMDTSSYLLIIIISLFCTVLALVTFLKGIKLIGPSNTAMLSTLEPIVSILIGIIVLHEVLSLEMAFGSIMIIISVFLVATENC</sequence>
<dbReference type="PANTHER" id="PTHR22911:SF137">
    <property type="entry name" value="SOLUTE CARRIER FAMILY 35 MEMBER G2-RELATED"/>
    <property type="match status" value="1"/>
</dbReference>
<feature type="transmembrane region" description="Helical" evidence="1">
    <location>
        <begin position="125"/>
        <end position="143"/>
    </location>
</feature>
<accession>A6UN46</accession>
<evidence type="ECO:0000313" key="4">
    <source>
        <dbReference type="Proteomes" id="UP000001107"/>
    </source>
</evidence>
<dbReference type="InterPro" id="IPR037185">
    <property type="entry name" value="EmrE-like"/>
</dbReference>
<feature type="transmembrane region" description="Helical" evidence="1">
    <location>
        <begin position="267"/>
        <end position="285"/>
    </location>
</feature>
<dbReference type="AlphaFoldDB" id="A6UN46"/>
<feature type="transmembrane region" description="Helical" evidence="1">
    <location>
        <begin position="211"/>
        <end position="231"/>
    </location>
</feature>
<feature type="transmembrane region" description="Helical" evidence="1">
    <location>
        <begin position="243"/>
        <end position="261"/>
    </location>
</feature>
<gene>
    <name evidence="3" type="ordered locus">Mevan_0003</name>
</gene>
<feature type="transmembrane region" description="Helical" evidence="1">
    <location>
        <begin position="65"/>
        <end position="86"/>
    </location>
</feature>
<feature type="transmembrane region" description="Helical" evidence="1">
    <location>
        <begin position="7"/>
        <end position="28"/>
    </location>
</feature>
<feature type="transmembrane region" description="Helical" evidence="1">
    <location>
        <begin position="149"/>
        <end position="167"/>
    </location>
</feature>
<keyword evidence="1" id="KW-0812">Transmembrane</keyword>
<dbReference type="OrthoDB" id="62134at2157"/>
<dbReference type="STRING" id="406327.Mevan_0003"/>
<reference evidence="3" key="1">
    <citation type="submission" date="2007-06" db="EMBL/GenBank/DDBJ databases">
        <title>Complete sequence of Methanococcus vannielii SB.</title>
        <authorList>
            <consortium name="US DOE Joint Genome Institute"/>
            <person name="Copeland A."/>
            <person name="Lucas S."/>
            <person name="Lapidus A."/>
            <person name="Barry K."/>
            <person name="Glavina del Rio T."/>
            <person name="Dalin E."/>
            <person name="Tice H."/>
            <person name="Pitluck S."/>
            <person name="Chain P."/>
            <person name="Malfatti S."/>
            <person name="Shin M."/>
            <person name="Vergez L."/>
            <person name="Schmutz J."/>
            <person name="Larimer F."/>
            <person name="Land M."/>
            <person name="Hauser L."/>
            <person name="Kyrpides N."/>
            <person name="Anderson I."/>
            <person name="Sieprawska-Lupa M."/>
            <person name="Whitman W.B."/>
            <person name="Richardson P."/>
        </authorList>
    </citation>
    <scope>NUCLEOTIDE SEQUENCE [LARGE SCALE GENOMIC DNA]</scope>
    <source>
        <strain evidence="3">SB</strain>
    </source>
</reference>
<keyword evidence="4" id="KW-1185">Reference proteome</keyword>
<feature type="domain" description="EamA" evidence="2">
    <location>
        <begin position="5"/>
        <end position="138"/>
    </location>
</feature>
<protein>
    <recommendedName>
        <fullName evidence="2">EamA domain-containing protein</fullName>
    </recommendedName>
</protein>
<dbReference type="Proteomes" id="UP000001107">
    <property type="component" value="Chromosome"/>
</dbReference>
<feature type="transmembrane region" description="Helical" evidence="1">
    <location>
        <begin position="34"/>
        <end position="53"/>
    </location>
</feature>
<evidence type="ECO:0000259" key="2">
    <source>
        <dbReference type="Pfam" id="PF00892"/>
    </source>
</evidence>
<feature type="transmembrane region" description="Helical" evidence="1">
    <location>
        <begin position="179"/>
        <end position="199"/>
    </location>
</feature>
<dbReference type="KEGG" id="mvn:Mevan_0003"/>
<dbReference type="RefSeq" id="WP_011971822.1">
    <property type="nucleotide sequence ID" value="NC_009634.1"/>
</dbReference>
<organism evidence="3 4">
    <name type="scientific">Methanococcus vannielii (strain ATCC 35089 / DSM 1224 / JCM 13029 / OCM 148 / SB)</name>
    <dbReference type="NCBI Taxonomy" id="406327"/>
    <lineage>
        <taxon>Archaea</taxon>
        <taxon>Methanobacteriati</taxon>
        <taxon>Methanobacteriota</taxon>
        <taxon>Methanomada group</taxon>
        <taxon>Methanococci</taxon>
        <taxon>Methanococcales</taxon>
        <taxon>Methanococcaceae</taxon>
        <taxon>Methanococcus</taxon>
    </lineage>
</organism>